<evidence type="ECO:0000313" key="2">
    <source>
        <dbReference type="Proteomes" id="UP000192582"/>
    </source>
</evidence>
<reference evidence="1 2" key="1">
    <citation type="submission" date="2017-04" db="EMBL/GenBank/DDBJ databases">
        <authorList>
            <person name="Afonso C.L."/>
            <person name="Miller P.J."/>
            <person name="Scott M.A."/>
            <person name="Spackman E."/>
            <person name="Goraichik I."/>
            <person name="Dimitrov K.M."/>
            <person name="Suarez D.L."/>
            <person name="Swayne D.E."/>
        </authorList>
    </citation>
    <scope>NUCLEOTIDE SEQUENCE [LARGE SCALE GENOMIC DNA]</scope>
    <source>
        <strain evidence="1 2">KR-140</strain>
    </source>
</reference>
<proteinExistence type="predicted"/>
<name>A0A1W1VP59_9DEIO</name>
<protein>
    <submittedName>
        <fullName evidence="1">Uncharacterized protein</fullName>
    </submittedName>
</protein>
<accession>A0A1W1VP59</accession>
<keyword evidence="2" id="KW-1185">Reference proteome</keyword>
<gene>
    <name evidence="1" type="ORF">SAMN00790413_02721</name>
</gene>
<dbReference type="AlphaFoldDB" id="A0A1W1VP59"/>
<dbReference type="EMBL" id="FWWU01000009">
    <property type="protein sequence ID" value="SMB95162.1"/>
    <property type="molecule type" value="Genomic_DNA"/>
</dbReference>
<evidence type="ECO:0000313" key="1">
    <source>
        <dbReference type="EMBL" id="SMB95162.1"/>
    </source>
</evidence>
<dbReference type="Proteomes" id="UP000192582">
    <property type="component" value="Unassembled WGS sequence"/>
</dbReference>
<sequence>MNVNPLTTRETAQMGVDRRGRRIAAGLTALASWGSGTRGWNG</sequence>
<organism evidence="1 2">
    <name type="scientific">Deinococcus hopiensis KR-140</name>
    <dbReference type="NCBI Taxonomy" id="695939"/>
    <lineage>
        <taxon>Bacteria</taxon>
        <taxon>Thermotogati</taxon>
        <taxon>Deinococcota</taxon>
        <taxon>Deinococci</taxon>
        <taxon>Deinococcales</taxon>
        <taxon>Deinococcaceae</taxon>
        <taxon>Deinococcus</taxon>
    </lineage>
</organism>
<dbReference type="STRING" id="695939.SAMN00790413_02721"/>